<keyword evidence="11" id="KW-0460">Magnesium</keyword>
<organism evidence="12 13">
    <name type="scientific">Gluconobacter sphaericus NBRC 12467</name>
    <dbReference type="NCBI Taxonomy" id="1307951"/>
    <lineage>
        <taxon>Bacteria</taxon>
        <taxon>Pseudomonadati</taxon>
        <taxon>Pseudomonadota</taxon>
        <taxon>Alphaproteobacteria</taxon>
        <taxon>Acetobacterales</taxon>
        <taxon>Acetobacteraceae</taxon>
        <taxon>Gluconobacter</taxon>
    </lineage>
</organism>
<dbReference type="GO" id="GO:0005737">
    <property type="term" value="C:cytoplasm"/>
    <property type="evidence" value="ECO:0007669"/>
    <property type="project" value="UniProtKB-SubCell"/>
</dbReference>
<feature type="active site" description="Proton donor" evidence="8">
    <location>
        <position position="19"/>
    </location>
</feature>
<evidence type="ECO:0000256" key="9">
    <source>
        <dbReference type="PIRSR" id="PIRSR004682-2"/>
    </source>
</evidence>
<evidence type="ECO:0000313" key="13">
    <source>
        <dbReference type="Proteomes" id="UP001156708"/>
    </source>
</evidence>
<comment type="caution">
    <text evidence="12">The sequence shown here is derived from an EMBL/GenBank/DDBJ whole genome shotgun (WGS) entry which is preliminary data.</text>
</comment>
<dbReference type="Pfam" id="PF13242">
    <property type="entry name" value="Hydrolase_like"/>
    <property type="match status" value="1"/>
</dbReference>
<comment type="cofactor">
    <cofactor evidence="11">
        <name>Mg(2+)</name>
        <dbReference type="ChEBI" id="CHEBI:18420"/>
    </cofactor>
</comment>
<dbReference type="InterPro" id="IPR036412">
    <property type="entry name" value="HAD-like_sf"/>
</dbReference>
<keyword evidence="2 7" id="KW-0963">Cytoplasm</keyword>
<evidence type="ECO:0000256" key="8">
    <source>
        <dbReference type="PIRSR" id="PIRSR004682-1"/>
    </source>
</evidence>
<dbReference type="Proteomes" id="UP001156708">
    <property type="component" value="Unassembled WGS sequence"/>
</dbReference>
<evidence type="ECO:0000256" key="7">
    <source>
        <dbReference type="PIRNR" id="PIRNR004682"/>
    </source>
</evidence>
<feature type="binding site" evidence="9">
    <location>
        <position position="139"/>
    </location>
    <ligand>
        <name>substrate</name>
    </ligand>
</feature>
<dbReference type="InterPro" id="IPR006543">
    <property type="entry name" value="Histidinol-phos"/>
</dbReference>
<evidence type="ECO:0000256" key="2">
    <source>
        <dbReference type="ARBA" id="ARBA00022490"/>
    </source>
</evidence>
<feature type="binding site" evidence="9">
    <location>
        <begin position="112"/>
        <end position="113"/>
    </location>
    <ligand>
        <name>substrate</name>
    </ligand>
</feature>
<evidence type="ECO:0000256" key="5">
    <source>
        <dbReference type="ARBA" id="ARBA00023277"/>
    </source>
</evidence>
<dbReference type="PANTHER" id="PTHR42891:SF1">
    <property type="entry name" value="D-GLYCERO-BETA-D-MANNO-HEPTOSE-1,7-BISPHOSPHATE 7-PHOSPHATASE"/>
    <property type="match status" value="1"/>
</dbReference>
<comment type="subcellular location">
    <subcellularLocation>
        <location evidence="1 7">Cytoplasm</location>
    </subcellularLocation>
</comment>
<dbReference type="InterPro" id="IPR006549">
    <property type="entry name" value="HAD-SF_hydro_IIIA"/>
</dbReference>
<protein>
    <recommendedName>
        <fullName evidence="6 7">D,D-heptose 1,7-bisphosphate phosphatase</fullName>
        <ecNumber evidence="7">3.1.3.-</ecNumber>
    </recommendedName>
</protein>
<feature type="binding site" evidence="9">
    <location>
        <begin position="25"/>
        <end position="28"/>
    </location>
    <ligand>
        <name>substrate</name>
    </ligand>
</feature>
<feature type="binding site" evidence="11">
    <location>
        <position position="138"/>
    </location>
    <ligand>
        <name>Mg(2+)</name>
        <dbReference type="ChEBI" id="CHEBI:18420"/>
    </ligand>
</feature>
<feature type="binding site" evidence="11">
    <location>
        <position position="19"/>
    </location>
    <ligand>
        <name>Mg(2+)</name>
        <dbReference type="ChEBI" id="CHEBI:18420"/>
    </ligand>
</feature>
<dbReference type="NCBIfam" id="TIGR01662">
    <property type="entry name" value="HAD-SF-IIIA"/>
    <property type="match status" value="1"/>
</dbReference>
<evidence type="ECO:0000256" key="3">
    <source>
        <dbReference type="ARBA" id="ARBA00022723"/>
    </source>
</evidence>
<feature type="binding site" evidence="9">
    <location>
        <begin position="59"/>
        <end position="62"/>
    </location>
    <ligand>
        <name>substrate</name>
    </ligand>
</feature>
<dbReference type="EC" id="3.1.3.-" evidence="7"/>
<keyword evidence="4 7" id="KW-0378">Hydrolase</keyword>
<feature type="site" description="Stabilizes the phosphoryl group" evidence="10">
    <location>
        <position position="59"/>
    </location>
</feature>
<dbReference type="AlphaFoldDB" id="A0AA37WDM6"/>
<evidence type="ECO:0000256" key="6">
    <source>
        <dbReference type="ARBA" id="ARBA00031828"/>
    </source>
</evidence>
<dbReference type="EMBL" id="BSNZ01000060">
    <property type="protein sequence ID" value="GLQ86304.1"/>
    <property type="molecule type" value="Genomic_DNA"/>
</dbReference>
<keyword evidence="13" id="KW-1185">Reference proteome</keyword>
<comment type="similarity">
    <text evidence="7">Belongs to the gmhB family.</text>
</comment>
<evidence type="ECO:0000256" key="1">
    <source>
        <dbReference type="ARBA" id="ARBA00004496"/>
    </source>
</evidence>
<dbReference type="Gene3D" id="3.40.50.1000">
    <property type="entry name" value="HAD superfamily/HAD-like"/>
    <property type="match status" value="1"/>
</dbReference>
<feature type="binding site" evidence="11">
    <location>
        <position position="17"/>
    </location>
    <ligand>
        <name>Mg(2+)</name>
        <dbReference type="ChEBI" id="CHEBI:18420"/>
    </ligand>
</feature>
<feature type="active site" description="Nucleophile" evidence="8">
    <location>
        <position position="17"/>
    </location>
</feature>
<name>A0AA37WDM6_9PROT</name>
<dbReference type="GO" id="GO:0005975">
    <property type="term" value="P:carbohydrate metabolic process"/>
    <property type="evidence" value="ECO:0007669"/>
    <property type="project" value="InterPro"/>
</dbReference>
<dbReference type="SUPFAM" id="SSF56784">
    <property type="entry name" value="HAD-like"/>
    <property type="match status" value="1"/>
</dbReference>
<dbReference type="GO" id="GO:0046872">
    <property type="term" value="F:metal ion binding"/>
    <property type="evidence" value="ECO:0007669"/>
    <property type="project" value="UniProtKB-KW"/>
</dbReference>
<dbReference type="NCBIfam" id="TIGR01656">
    <property type="entry name" value="Histidinol-ppas"/>
    <property type="match status" value="1"/>
</dbReference>
<accession>A0AA37WDM6</accession>
<evidence type="ECO:0000256" key="4">
    <source>
        <dbReference type="ARBA" id="ARBA00022801"/>
    </source>
</evidence>
<dbReference type="CDD" id="cd07503">
    <property type="entry name" value="HAD_HisB-N"/>
    <property type="match status" value="1"/>
</dbReference>
<keyword evidence="3 11" id="KW-0479">Metal-binding</keyword>
<keyword evidence="5 7" id="KW-0119">Carbohydrate metabolism</keyword>
<sequence length="186" mass="20032">MLERRPIVPGTPALFLDRDGVVNIDTGYLSDPESVTLRDGAAKMIAAFNAAAWPVVIVSNQSGLGRGYFDLCTMLAVQERIEAMLLQEGAYINAVFLCGADPDDISPLAKWRKPEPGMLTTAGLLYGIDLARSVLVGDKISDMQAAASAGLCRGFLVEDCFTSSIQTIPIHTVNHLSEIFPEFLLS</sequence>
<keyword evidence="11" id="KW-0862">Zinc</keyword>
<feature type="binding site" evidence="11">
    <location>
        <position position="98"/>
    </location>
    <ligand>
        <name>Zn(2+)</name>
        <dbReference type="ChEBI" id="CHEBI:29105"/>
    </ligand>
</feature>
<evidence type="ECO:0000313" key="12">
    <source>
        <dbReference type="EMBL" id="GLQ86304.1"/>
    </source>
</evidence>
<dbReference type="InterPro" id="IPR004446">
    <property type="entry name" value="Heptose_bisP_phosphatase"/>
</dbReference>
<comment type="cofactor">
    <cofactor evidence="11">
        <name>Zn(2+)</name>
        <dbReference type="ChEBI" id="CHEBI:29105"/>
    </cofactor>
</comment>
<feature type="binding site" evidence="11">
    <location>
        <position position="139"/>
    </location>
    <ligand>
        <name>Mg(2+)</name>
        <dbReference type="ChEBI" id="CHEBI:18420"/>
    </ligand>
</feature>
<feature type="site" description="Stabilizes the phosphoryl group" evidence="10">
    <location>
        <position position="113"/>
    </location>
</feature>
<feature type="site" description="Contributes to substrate recognition" evidence="10">
    <location>
        <position position="112"/>
    </location>
</feature>
<proteinExistence type="inferred from homology"/>
<dbReference type="PANTHER" id="PTHR42891">
    <property type="entry name" value="D-GLYCERO-BETA-D-MANNO-HEPTOSE-1,7-BISPHOSPHATE 7-PHOSPHATASE"/>
    <property type="match status" value="1"/>
</dbReference>
<dbReference type="InterPro" id="IPR023214">
    <property type="entry name" value="HAD_sf"/>
</dbReference>
<dbReference type="PIRSF" id="PIRSF004682">
    <property type="entry name" value="GmhB"/>
    <property type="match status" value="1"/>
</dbReference>
<feature type="binding site" evidence="9">
    <location>
        <begin position="17"/>
        <end position="19"/>
    </location>
    <ligand>
        <name>substrate</name>
    </ligand>
</feature>
<gene>
    <name evidence="12" type="ORF">GCM10007872_32180</name>
</gene>
<evidence type="ECO:0000256" key="11">
    <source>
        <dbReference type="PIRSR" id="PIRSR004682-4"/>
    </source>
</evidence>
<reference evidence="13" key="1">
    <citation type="journal article" date="2019" name="Int. J. Syst. Evol. Microbiol.">
        <title>The Global Catalogue of Microorganisms (GCM) 10K type strain sequencing project: providing services to taxonomists for standard genome sequencing and annotation.</title>
        <authorList>
            <consortium name="The Broad Institute Genomics Platform"/>
            <consortium name="The Broad Institute Genome Sequencing Center for Infectious Disease"/>
            <person name="Wu L."/>
            <person name="Ma J."/>
        </authorList>
    </citation>
    <scope>NUCLEOTIDE SEQUENCE [LARGE SCALE GENOMIC DNA]</scope>
    <source>
        <strain evidence="13">NBRC 12467</strain>
    </source>
</reference>
<evidence type="ECO:0000256" key="10">
    <source>
        <dbReference type="PIRSR" id="PIRSR004682-3"/>
    </source>
</evidence>
<dbReference type="GO" id="GO:0016791">
    <property type="term" value="F:phosphatase activity"/>
    <property type="evidence" value="ECO:0007669"/>
    <property type="project" value="InterPro"/>
</dbReference>